<protein>
    <submittedName>
        <fullName evidence="2">Uncharacterized protein</fullName>
    </submittedName>
</protein>
<feature type="non-terminal residue" evidence="2">
    <location>
        <position position="74"/>
    </location>
</feature>
<dbReference type="Proteomes" id="UP000554482">
    <property type="component" value="Unassembled WGS sequence"/>
</dbReference>
<evidence type="ECO:0000256" key="1">
    <source>
        <dbReference type="SAM" id="MobiDB-lite"/>
    </source>
</evidence>
<dbReference type="AlphaFoldDB" id="A0A7J6WCB1"/>
<gene>
    <name evidence="2" type="ORF">FRX31_015403</name>
</gene>
<sequence>MAAQNSSFACSQSSFRRFNCQYICREWESSYYMISVGGIEGRSCSGLMVSSGNKDMRETELEAEKDLEEGELEE</sequence>
<reference evidence="2 3" key="1">
    <citation type="submission" date="2020-06" db="EMBL/GenBank/DDBJ databases">
        <title>Transcriptomic and genomic resources for Thalictrum thalictroides and T. hernandezii: Facilitating candidate gene discovery in an emerging model plant lineage.</title>
        <authorList>
            <person name="Arias T."/>
            <person name="Riano-Pachon D.M."/>
            <person name="Di Stilio V.S."/>
        </authorList>
    </citation>
    <scope>NUCLEOTIDE SEQUENCE [LARGE SCALE GENOMIC DNA]</scope>
    <source>
        <strain evidence="3">cv. WT478/WT964</strain>
        <tissue evidence="2">Leaves</tissue>
    </source>
</reference>
<accession>A0A7J6WCB1</accession>
<comment type="caution">
    <text evidence="2">The sequence shown here is derived from an EMBL/GenBank/DDBJ whole genome shotgun (WGS) entry which is preliminary data.</text>
</comment>
<name>A0A7J6WCB1_THATH</name>
<proteinExistence type="predicted"/>
<evidence type="ECO:0000313" key="2">
    <source>
        <dbReference type="EMBL" id="KAF5195009.1"/>
    </source>
</evidence>
<dbReference type="EMBL" id="JABWDY010017928">
    <property type="protein sequence ID" value="KAF5195009.1"/>
    <property type="molecule type" value="Genomic_DNA"/>
</dbReference>
<evidence type="ECO:0000313" key="3">
    <source>
        <dbReference type="Proteomes" id="UP000554482"/>
    </source>
</evidence>
<feature type="compositionally biased region" description="Acidic residues" evidence="1">
    <location>
        <begin position="65"/>
        <end position="74"/>
    </location>
</feature>
<feature type="compositionally biased region" description="Basic and acidic residues" evidence="1">
    <location>
        <begin position="54"/>
        <end position="64"/>
    </location>
</feature>
<organism evidence="2 3">
    <name type="scientific">Thalictrum thalictroides</name>
    <name type="common">Rue-anemone</name>
    <name type="synonym">Anemone thalictroides</name>
    <dbReference type="NCBI Taxonomy" id="46969"/>
    <lineage>
        <taxon>Eukaryota</taxon>
        <taxon>Viridiplantae</taxon>
        <taxon>Streptophyta</taxon>
        <taxon>Embryophyta</taxon>
        <taxon>Tracheophyta</taxon>
        <taxon>Spermatophyta</taxon>
        <taxon>Magnoliopsida</taxon>
        <taxon>Ranunculales</taxon>
        <taxon>Ranunculaceae</taxon>
        <taxon>Thalictroideae</taxon>
        <taxon>Thalictrum</taxon>
    </lineage>
</organism>
<feature type="region of interest" description="Disordered" evidence="1">
    <location>
        <begin position="50"/>
        <end position="74"/>
    </location>
</feature>
<keyword evidence="3" id="KW-1185">Reference proteome</keyword>